<feature type="compositionally biased region" description="Polar residues" evidence="1">
    <location>
        <begin position="1"/>
        <end position="16"/>
    </location>
</feature>
<keyword evidence="3" id="KW-1185">Reference proteome</keyword>
<feature type="region of interest" description="Disordered" evidence="1">
    <location>
        <begin position="1"/>
        <end position="36"/>
    </location>
</feature>
<evidence type="ECO:0000256" key="1">
    <source>
        <dbReference type="SAM" id="MobiDB-lite"/>
    </source>
</evidence>
<gene>
    <name evidence="2" type="ORF">FTUN_7690</name>
</gene>
<name>A0A6M5Z1Y8_9BACT</name>
<dbReference type="Proteomes" id="UP000503447">
    <property type="component" value="Chromosome"/>
</dbReference>
<reference evidence="3" key="1">
    <citation type="submission" date="2020-05" db="EMBL/GenBank/DDBJ databases">
        <title>Frigoriglobus tundricola gen. nov., sp. nov., a psychrotolerant cellulolytic planctomycete of the family Gemmataceae with two divergent copies of 16S rRNA gene.</title>
        <authorList>
            <person name="Kulichevskaya I.S."/>
            <person name="Ivanova A.A."/>
            <person name="Naumoff D.G."/>
            <person name="Beletsky A.V."/>
            <person name="Rijpstra W.I.C."/>
            <person name="Sinninghe Damste J.S."/>
            <person name="Mardanov A.V."/>
            <person name="Ravin N.V."/>
            <person name="Dedysh S.N."/>
        </authorList>
    </citation>
    <scope>NUCLEOTIDE SEQUENCE [LARGE SCALE GENOMIC DNA]</scope>
    <source>
        <strain evidence="3">PL17</strain>
    </source>
</reference>
<dbReference type="KEGG" id="ftj:FTUN_7690"/>
<sequence>MGFEMTESQVGNQRISQGEDRGKLTNQRQNLPKLLS</sequence>
<evidence type="ECO:0000313" key="3">
    <source>
        <dbReference type="Proteomes" id="UP000503447"/>
    </source>
</evidence>
<dbReference type="EMBL" id="CP053452">
    <property type="protein sequence ID" value="QJX00066.1"/>
    <property type="molecule type" value="Genomic_DNA"/>
</dbReference>
<proteinExistence type="predicted"/>
<evidence type="ECO:0000313" key="2">
    <source>
        <dbReference type="EMBL" id="QJX00066.1"/>
    </source>
</evidence>
<organism evidence="2 3">
    <name type="scientific">Frigoriglobus tundricola</name>
    <dbReference type="NCBI Taxonomy" id="2774151"/>
    <lineage>
        <taxon>Bacteria</taxon>
        <taxon>Pseudomonadati</taxon>
        <taxon>Planctomycetota</taxon>
        <taxon>Planctomycetia</taxon>
        <taxon>Gemmatales</taxon>
        <taxon>Gemmataceae</taxon>
        <taxon>Frigoriglobus</taxon>
    </lineage>
</organism>
<dbReference type="AlphaFoldDB" id="A0A6M5Z1Y8"/>
<accession>A0A6M5Z1Y8</accession>
<protein>
    <submittedName>
        <fullName evidence="2">Uncharacterized protein</fullName>
    </submittedName>
</protein>